<dbReference type="Gene3D" id="2.60.120.970">
    <property type="match status" value="2"/>
</dbReference>
<keyword evidence="3" id="KW-1185">Reference proteome</keyword>
<evidence type="ECO:0000313" key="3">
    <source>
        <dbReference type="Proteomes" id="UP001151699"/>
    </source>
</evidence>
<comment type="caution">
    <text evidence="2">The sequence shown here is derived from an EMBL/GenBank/DDBJ whole genome shotgun (WGS) entry which is preliminary data.</text>
</comment>
<proteinExistence type="predicted"/>
<dbReference type="EMBL" id="WJQU01000002">
    <property type="protein sequence ID" value="KAJ6641941.1"/>
    <property type="molecule type" value="Genomic_DNA"/>
</dbReference>
<sequence length="649" mass="76244">MRSLLQSTKLTSKMFVPAFKPITADTLRLEAIKQQILSKLGLKSKPNITHEFSKQTILNTLSRADDMNWQNDEYEQNTRNYYNYFKLIDRHLFDSNSINANDNNINQYDFVTSRNHITNMNTTYRDATFTNNHIINDNDRINIDHNRKNVMDTNHHINNINTKHHITQTNPTSSHASKSKNHICTQPDKHKSRSMTKMPLNRNNHKTNNSNNNHKIKVHRNRTTINEHKDFYKINNFSDISENSDNNLLFVNEDDSYQIDEELLQRRDMHQQPEQLNQPPDNSDADQDDYFGRTREVITFAEQGYLLNGQRLIEFSTNEDRISGKDLRVRAAVLWIKIELRSNYRKFRRKNFSTAPERTLTLWIFRVMESIIPSNSTVLADKEFDRRTELIKSKTLSLRKLGWQKFDLTHTVQKWYAEGDKKCLRLLVDCSGCGVRVDLHLFNSLENSHPQHHHAQRTKSNKTLNYILNVPTKSSPTRQHSLQSYDGQAVPNRPFLDYLKQKLMKTMTVTIRIFFLNSFKNICISDKWFQGNNKHRNTDTQRSKRKSSFISCEFYREFQLSVKKVKSMSNRSRPSENTGTTLQNIVFCNGIECDENVSITFSNENFKYYSLNKKKNIDFTNKNLCHKKSLLSHNLNSSYTKSGKEVKLE</sequence>
<evidence type="ECO:0000256" key="1">
    <source>
        <dbReference type="SAM" id="MobiDB-lite"/>
    </source>
</evidence>
<dbReference type="Proteomes" id="UP001151699">
    <property type="component" value="Chromosome B"/>
</dbReference>
<accession>A0A9Q0N256</accession>
<evidence type="ECO:0000313" key="2">
    <source>
        <dbReference type="EMBL" id="KAJ6641941.1"/>
    </source>
</evidence>
<reference evidence="2" key="1">
    <citation type="submission" date="2022-07" db="EMBL/GenBank/DDBJ databases">
        <authorList>
            <person name="Trinca V."/>
            <person name="Uliana J.V.C."/>
            <person name="Torres T.T."/>
            <person name="Ward R.J."/>
            <person name="Monesi N."/>
        </authorList>
    </citation>
    <scope>NUCLEOTIDE SEQUENCE</scope>
    <source>
        <strain evidence="2">HSMRA1968</strain>
        <tissue evidence="2">Whole embryos</tissue>
    </source>
</reference>
<feature type="region of interest" description="Disordered" evidence="1">
    <location>
        <begin position="165"/>
        <end position="214"/>
    </location>
</feature>
<gene>
    <name evidence="2" type="primary">Actbeta</name>
    <name evidence="2" type="ORF">Bhyg_06886</name>
</gene>
<feature type="non-terminal residue" evidence="2">
    <location>
        <position position="1"/>
    </location>
</feature>
<dbReference type="AlphaFoldDB" id="A0A9Q0N256"/>
<name>A0A9Q0N256_9DIPT</name>
<organism evidence="2 3">
    <name type="scientific">Pseudolycoriella hygida</name>
    <dbReference type="NCBI Taxonomy" id="35572"/>
    <lineage>
        <taxon>Eukaryota</taxon>
        <taxon>Metazoa</taxon>
        <taxon>Ecdysozoa</taxon>
        <taxon>Arthropoda</taxon>
        <taxon>Hexapoda</taxon>
        <taxon>Insecta</taxon>
        <taxon>Pterygota</taxon>
        <taxon>Neoptera</taxon>
        <taxon>Endopterygota</taxon>
        <taxon>Diptera</taxon>
        <taxon>Nematocera</taxon>
        <taxon>Sciaroidea</taxon>
        <taxon>Sciaridae</taxon>
        <taxon>Pseudolycoriella</taxon>
    </lineage>
</organism>
<dbReference type="OrthoDB" id="6516235at2759"/>
<protein>
    <submittedName>
        <fullName evidence="2">Inhibin beta chain</fullName>
    </submittedName>
</protein>